<feature type="transmembrane region" description="Helical" evidence="9">
    <location>
        <begin position="12"/>
        <end position="31"/>
    </location>
</feature>
<keyword evidence="11" id="KW-1185">Reference proteome</keyword>
<evidence type="ECO:0000313" key="11">
    <source>
        <dbReference type="Proteomes" id="UP000246483"/>
    </source>
</evidence>
<dbReference type="GO" id="GO:0015628">
    <property type="term" value="P:protein secretion by the type II secretion system"/>
    <property type="evidence" value="ECO:0007669"/>
    <property type="project" value="InterPro"/>
</dbReference>
<proteinExistence type="inferred from homology"/>
<dbReference type="NCBIfam" id="TIGR02532">
    <property type="entry name" value="IV_pilin_GFxxxE"/>
    <property type="match status" value="1"/>
</dbReference>
<dbReference type="OrthoDB" id="7864109at2"/>
<organism evidence="10 11">
    <name type="scientific">Melaminivora alkalimesophila</name>
    <dbReference type="NCBI Taxonomy" id="1165852"/>
    <lineage>
        <taxon>Bacteria</taxon>
        <taxon>Pseudomonadati</taxon>
        <taxon>Pseudomonadota</taxon>
        <taxon>Betaproteobacteria</taxon>
        <taxon>Burkholderiales</taxon>
        <taxon>Comamonadaceae</taxon>
        <taxon>Melaminivora</taxon>
    </lineage>
</organism>
<comment type="similarity">
    <text evidence="2">Belongs to the GSP I family.</text>
</comment>
<dbReference type="GO" id="GO:0005886">
    <property type="term" value="C:plasma membrane"/>
    <property type="evidence" value="ECO:0007669"/>
    <property type="project" value="UniProtKB-SubCell"/>
</dbReference>
<evidence type="ECO:0000256" key="5">
    <source>
        <dbReference type="ARBA" id="ARBA00022519"/>
    </source>
</evidence>
<dbReference type="AlphaFoldDB" id="A0A317R891"/>
<evidence type="ECO:0000256" key="6">
    <source>
        <dbReference type="ARBA" id="ARBA00022692"/>
    </source>
</evidence>
<dbReference type="PANTHER" id="PTHR38779">
    <property type="entry name" value="TYPE II SECRETION SYSTEM PROTEIN I-RELATED"/>
    <property type="match status" value="1"/>
</dbReference>
<evidence type="ECO:0000256" key="1">
    <source>
        <dbReference type="ARBA" id="ARBA00004377"/>
    </source>
</evidence>
<evidence type="ECO:0000256" key="4">
    <source>
        <dbReference type="ARBA" id="ARBA00022481"/>
    </source>
</evidence>
<dbReference type="InterPro" id="IPR010052">
    <property type="entry name" value="T2SS_protein-GspI"/>
</dbReference>
<reference evidence="10 11" key="1">
    <citation type="submission" date="2018-05" db="EMBL/GenBank/DDBJ databases">
        <title>Genomic Encyclopedia of Type Strains, Phase IV (KMG-IV): sequencing the most valuable type-strain genomes for metagenomic binning, comparative biology and taxonomic classification.</title>
        <authorList>
            <person name="Goeker M."/>
        </authorList>
    </citation>
    <scope>NUCLEOTIDE SEQUENCE [LARGE SCALE GENOMIC DNA]</scope>
    <source>
        <strain evidence="10 11">DSM 26006</strain>
    </source>
</reference>
<protein>
    <submittedName>
        <fullName evidence="10">General secretion pathway protein I</fullName>
    </submittedName>
</protein>
<evidence type="ECO:0000256" key="9">
    <source>
        <dbReference type="SAM" id="Phobius"/>
    </source>
</evidence>
<name>A0A317R891_9BURK</name>
<keyword evidence="6 9" id="KW-0812">Transmembrane</keyword>
<dbReference type="Pfam" id="PF07963">
    <property type="entry name" value="N_methyl"/>
    <property type="match status" value="1"/>
</dbReference>
<dbReference type="PANTHER" id="PTHR38779:SF2">
    <property type="entry name" value="TYPE II SECRETION SYSTEM PROTEIN I-RELATED"/>
    <property type="match status" value="1"/>
</dbReference>
<evidence type="ECO:0000256" key="8">
    <source>
        <dbReference type="ARBA" id="ARBA00023136"/>
    </source>
</evidence>
<dbReference type="EMBL" id="QGUB01000009">
    <property type="protein sequence ID" value="PWW43749.1"/>
    <property type="molecule type" value="Genomic_DNA"/>
</dbReference>
<evidence type="ECO:0000313" key="10">
    <source>
        <dbReference type="EMBL" id="PWW43749.1"/>
    </source>
</evidence>
<keyword evidence="3" id="KW-1003">Cell membrane</keyword>
<keyword evidence="8 9" id="KW-0472">Membrane</keyword>
<keyword evidence="4" id="KW-0488">Methylation</keyword>
<dbReference type="InterPro" id="IPR012902">
    <property type="entry name" value="N_methyl_site"/>
</dbReference>
<evidence type="ECO:0000256" key="2">
    <source>
        <dbReference type="ARBA" id="ARBA00008358"/>
    </source>
</evidence>
<accession>A0A317R891</accession>
<dbReference type="Proteomes" id="UP000246483">
    <property type="component" value="Unassembled WGS sequence"/>
</dbReference>
<sequence length="135" mass="14580">MKRRLSASDGFSLLELLVAFAIMAMALGMVYRATGGAVRSVTGIEERQRALWLIESVLAQVDGVPEQGLVLEGEAQELRWTLHTAPYAGGSADPGAPRLHEVQVVVHWSDGGQPRQVELTALRPQRVPPTPRSGS</sequence>
<dbReference type="GO" id="GO:0015627">
    <property type="term" value="C:type II protein secretion system complex"/>
    <property type="evidence" value="ECO:0007669"/>
    <property type="project" value="InterPro"/>
</dbReference>
<evidence type="ECO:0000256" key="7">
    <source>
        <dbReference type="ARBA" id="ARBA00022989"/>
    </source>
</evidence>
<comment type="subcellular location">
    <subcellularLocation>
        <location evidence="1">Cell inner membrane</location>
        <topology evidence="1">Single-pass membrane protein</topology>
    </subcellularLocation>
</comment>
<keyword evidence="5" id="KW-0997">Cell inner membrane</keyword>
<gene>
    <name evidence="10" type="ORF">DFR36_109101</name>
</gene>
<keyword evidence="7 9" id="KW-1133">Transmembrane helix</keyword>
<comment type="caution">
    <text evidence="10">The sequence shown here is derived from an EMBL/GenBank/DDBJ whole genome shotgun (WGS) entry which is preliminary data.</text>
</comment>
<dbReference type="RefSeq" id="WP_019373244.1">
    <property type="nucleotide sequence ID" value="NZ_ALEE01000224.1"/>
</dbReference>
<evidence type="ECO:0000256" key="3">
    <source>
        <dbReference type="ARBA" id="ARBA00022475"/>
    </source>
</evidence>